<dbReference type="KEGG" id="acoa:RB602_10475"/>
<sequence>MAKTKQRRTKHSASSPAQPKPGVNLAESPVSWLYARGHLSRRQFDAGEALRNDWERAQFDGMTTMNWSAMIDSGQRRGPAEHLEPSEYAMAARRRFEEALAAAGRDMNDLCWRVVCACESIPTVEKDLGWPARSGKLVLRMALDRVADYYRIAGE</sequence>
<dbReference type="EMBL" id="CP136594">
    <property type="protein sequence ID" value="WOE74278.1"/>
    <property type="molecule type" value="Genomic_DNA"/>
</dbReference>
<organism evidence="3 4">
    <name type="scientific">Alterisphingorhabdus coralli</name>
    <dbReference type="NCBI Taxonomy" id="3071408"/>
    <lineage>
        <taxon>Bacteria</taxon>
        <taxon>Pseudomonadati</taxon>
        <taxon>Pseudomonadota</taxon>
        <taxon>Alphaproteobacteria</taxon>
        <taxon>Sphingomonadales</taxon>
        <taxon>Sphingomonadaceae</taxon>
        <taxon>Alterisphingorhabdus (ex Yan et al. 2024)</taxon>
    </lineage>
</organism>
<dbReference type="Pfam" id="PF20057">
    <property type="entry name" value="DUF6456"/>
    <property type="match status" value="1"/>
</dbReference>
<keyword evidence="4" id="KW-1185">Reference proteome</keyword>
<evidence type="ECO:0000313" key="3">
    <source>
        <dbReference type="EMBL" id="WOE74278.1"/>
    </source>
</evidence>
<reference evidence="3 4" key="1">
    <citation type="submission" date="2023-10" db="EMBL/GenBank/DDBJ databases">
        <title>Complete genome sequence of a Sphingomonadaceae bacterium.</title>
        <authorList>
            <person name="Yan C."/>
        </authorList>
    </citation>
    <scope>NUCLEOTIDE SEQUENCE [LARGE SCALE GENOMIC DNA]</scope>
    <source>
        <strain evidence="3 4">SCSIO 66989</strain>
    </source>
</reference>
<dbReference type="Proteomes" id="UP001302429">
    <property type="component" value="Chromosome"/>
</dbReference>
<proteinExistence type="predicted"/>
<gene>
    <name evidence="3" type="ORF">RB602_10475</name>
</gene>
<protein>
    <submittedName>
        <fullName evidence="3">DUF6456 domain-containing protein</fullName>
    </submittedName>
</protein>
<evidence type="ECO:0000313" key="4">
    <source>
        <dbReference type="Proteomes" id="UP001302429"/>
    </source>
</evidence>
<accession>A0AA97F5A4</accession>
<evidence type="ECO:0000259" key="2">
    <source>
        <dbReference type="Pfam" id="PF20057"/>
    </source>
</evidence>
<feature type="domain" description="DUF6456" evidence="2">
    <location>
        <begin position="23"/>
        <end position="151"/>
    </location>
</feature>
<evidence type="ECO:0000256" key="1">
    <source>
        <dbReference type="SAM" id="MobiDB-lite"/>
    </source>
</evidence>
<name>A0AA97F5A4_9SPHN</name>
<dbReference type="RefSeq" id="WP_317080515.1">
    <property type="nucleotide sequence ID" value="NZ_CP136594.1"/>
</dbReference>
<dbReference type="AlphaFoldDB" id="A0AA97F5A4"/>
<feature type="region of interest" description="Disordered" evidence="1">
    <location>
        <begin position="1"/>
        <end position="24"/>
    </location>
</feature>
<dbReference type="InterPro" id="IPR045599">
    <property type="entry name" value="DUF6456"/>
</dbReference>
<feature type="compositionally biased region" description="Basic residues" evidence="1">
    <location>
        <begin position="1"/>
        <end position="11"/>
    </location>
</feature>